<evidence type="ECO:0000313" key="11">
    <source>
        <dbReference type="Proteomes" id="UP000051870"/>
    </source>
</evidence>
<comment type="similarity">
    <text evidence="8">Belongs to the anion channel-forming bestrophin (TC 1.A.46) family.</text>
</comment>
<dbReference type="GeneID" id="83879683"/>
<proteinExistence type="inferred from homology"/>
<comment type="subcellular location">
    <subcellularLocation>
        <location evidence="1">Cell membrane</location>
        <topology evidence="1">Multi-pass membrane protein</topology>
    </subcellularLocation>
</comment>
<dbReference type="Pfam" id="PF25539">
    <property type="entry name" value="Bestrophin_2"/>
    <property type="match status" value="1"/>
</dbReference>
<evidence type="ECO:0000256" key="3">
    <source>
        <dbReference type="ARBA" id="ARBA00022475"/>
    </source>
</evidence>
<gene>
    <name evidence="10" type="ORF">PH7735_00605</name>
</gene>
<dbReference type="GO" id="GO:0005886">
    <property type="term" value="C:plasma membrane"/>
    <property type="evidence" value="ECO:0007669"/>
    <property type="project" value="UniProtKB-SubCell"/>
</dbReference>
<feature type="transmembrane region" description="Helical" evidence="9">
    <location>
        <begin position="203"/>
        <end position="224"/>
    </location>
</feature>
<reference evidence="11" key="1">
    <citation type="submission" date="2015-09" db="EMBL/GenBank/DDBJ databases">
        <authorList>
            <person name="Rodrigo-Torres Lidia"/>
            <person name="Arahal R.David."/>
        </authorList>
    </citation>
    <scope>NUCLEOTIDE SEQUENCE [LARGE SCALE GENOMIC DNA]</scope>
    <source>
        <strain evidence="11">CECT 7735</strain>
    </source>
</reference>
<evidence type="ECO:0000256" key="4">
    <source>
        <dbReference type="ARBA" id="ARBA00022692"/>
    </source>
</evidence>
<evidence type="ECO:0000256" key="5">
    <source>
        <dbReference type="ARBA" id="ARBA00022989"/>
    </source>
</evidence>
<keyword evidence="4 9" id="KW-0812">Transmembrane</keyword>
<evidence type="ECO:0000256" key="7">
    <source>
        <dbReference type="ARBA" id="ARBA00023136"/>
    </source>
</evidence>
<name>A0A0P1I2D3_9RHOB</name>
<keyword evidence="6" id="KW-0406">Ion transport</keyword>
<dbReference type="PANTHER" id="PTHR33281">
    <property type="entry name" value="UPF0187 PROTEIN YNEE"/>
    <property type="match status" value="1"/>
</dbReference>
<dbReference type="EMBL" id="CYTW01000001">
    <property type="protein sequence ID" value="CUJ86325.1"/>
    <property type="molecule type" value="Genomic_DNA"/>
</dbReference>
<dbReference type="GO" id="GO:0005254">
    <property type="term" value="F:chloride channel activity"/>
    <property type="evidence" value="ECO:0007669"/>
    <property type="project" value="InterPro"/>
</dbReference>
<dbReference type="PANTHER" id="PTHR33281:SF19">
    <property type="entry name" value="VOLTAGE-DEPENDENT ANION CHANNEL-FORMING PROTEIN YNEE"/>
    <property type="match status" value="1"/>
</dbReference>
<feature type="transmembrane region" description="Helical" evidence="9">
    <location>
        <begin position="230"/>
        <end position="247"/>
    </location>
</feature>
<sequence>MIVRDTPRLLDLLFSIRGSVLPKVAPRLLGLLAFSIVIVALDADFLTLPHTSAAPLAAFGVALSLFLGFRNNAAFERWWEGRRLWGQLVSDMRSLARETDLFITDKDLRLSILRTATAFIHLHRVQLRALPDDQKARDWCHKDYSSQPHPPCAALNDLNALLIEASEKGALDGFGQKALSERIANIGAAQAGCERIAATPLPYVYSLLIFRTTYLYCLLTPLALIDSAGWMTPVYVCIMAYVFFGLAEVTEELAHPFGETVNGLPLDALCRTIEISMAPHIGVTPPAPLRPTNYYLS</sequence>
<accession>A0A0P1I2D3</accession>
<evidence type="ECO:0000256" key="2">
    <source>
        <dbReference type="ARBA" id="ARBA00022448"/>
    </source>
</evidence>
<keyword evidence="7 9" id="KW-0472">Membrane</keyword>
<keyword evidence="2" id="KW-0813">Transport</keyword>
<dbReference type="Proteomes" id="UP000051870">
    <property type="component" value="Unassembled WGS sequence"/>
</dbReference>
<dbReference type="AlphaFoldDB" id="A0A0P1I2D3"/>
<dbReference type="STRING" id="1715693.PH7735_00605"/>
<dbReference type="RefSeq" id="WP_058309823.1">
    <property type="nucleotide sequence ID" value="NZ_CYTW01000001.1"/>
</dbReference>
<keyword evidence="3" id="KW-1003">Cell membrane</keyword>
<evidence type="ECO:0000256" key="1">
    <source>
        <dbReference type="ARBA" id="ARBA00004651"/>
    </source>
</evidence>
<dbReference type="InterPro" id="IPR044669">
    <property type="entry name" value="YneE/VCCN1/2-like"/>
</dbReference>
<keyword evidence="5 9" id="KW-1133">Transmembrane helix</keyword>
<evidence type="ECO:0000256" key="8">
    <source>
        <dbReference type="ARBA" id="ARBA00034708"/>
    </source>
</evidence>
<protein>
    <submittedName>
        <fullName evidence="10">Putative membrane protein</fullName>
    </submittedName>
</protein>
<feature type="transmembrane region" description="Helical" evidence="9">
    <location>
        <begin position="53"/>
        <end position="73"/>
    </location>
</feature>
<evidence type="ECO:0000313" key="10">
    <source>
        <dbReference type="EMBL" id="CUJ86325.1"/>
    </source>
</evidence>
<evidence type="ECO:0000256" key="6">
    <source>
        <dbReference type="ARBA" id="ARBA00023065"/>
    </source>
</evidence>
<feature type="transmembrane region" description="Helical" evidence="9">
    <location>
        <begin position="20"/>
        <end position="41"/>
    </location>
</feature>
<evidence type="ECO:0000256" key="9">
    <source>
        <dbReference type="SAM" id="Phobius"/>
    </source>
</evidence>
<keyword evidence="11" id="KW-1185">Reference proteome</keyword>
<organism evidence="10 11">
    <name type="scientific">Shimia thalassica</name>
    <dbReference type="NCBI Taxonomy" id="1715693"/>
    <lineage>
        <taxon>Bacteria</taxon>
        <taxon>Pseudomonadati</taxon>
        <taxon>Pseudomonadota</taxon>
        <taxon>Alphaproteobacteria</taxon>
        <taxon>Rhodobacterales</taxon>
        <taxon>Roseobacteraceae</taxon>
    </lineage>
</organism>